<reference evidence="2 3" key="1">
    <citation type="journal article" date="2018" name="Mol. Plant">
        <title>The genome of Artemisia annua provides insight into the evolution of Asteraceae family and artemisinin biosynthesis.</title>
        <authorList>
            <person name="Shen Q."/>
            <person name="Zhang L."/>
            <person name="Liao Z."/>
            <person name="Wang S."/>
            <person name="Yan T."/>
            <person name="Shi P."/>
            <person name="Liu M."/>
            <person name="Fu X."/>
            <person name="Pan Q."/>
            <person name="Wang Y."/>
            <person name="Lv Z."/>
            <person name="Lu X."/>
            <person name="Zhang F."/>
            <person name="Jiang W."/>
            <person name="Ma Y."/>
            <person name="Chen M."/>
            <person name="Hao X."/>
            <person name="Li L."/>
            <person name="Tang Y."/>
            <person name="Lv G."/>
            <person name="Zhou Y."/>
            <person name="Sun X."/>
            <person name="Brodelius P.E."/>
            <person name="Rose J.K.C."/>
            <person name="Tang K."/>
        </authorList>
    </citation>
    <scope>NUCLEOTIDE SEQUENCE [LARGE SCALE GENOMIC DNA]</scope>
    <source>
        <strain evidence="3">cv. Huhao1</strain>
        <tissue evidence="2">Leaf</tissue>
    </source>
</reference>
<organism evidence="2 3">
    <name type="scientific">Artemisia annua</name>
    <name type="common">Sweet wormwood</name>
    <dbReference type="NCBI Taxonomy" id="35608"/>
    <lineage>
        <taxon>Eukaryota</taxon>
        <taxon>Viridiplantae</taxon>
        <taxon>Streptophyta</taxon>
        <taxon>Embryophyta</taxon>
        <taxon>Tracheophyta</taxon>
        <taxon>Spermatophyta</taxon>
        <taxon>Magnoliopsida</taxon>
        <taxon>eudicotyledons</taxon>
        <taxon>Gunneridae</taxon>
        <taxon>Pentapetalae</taxon>
        <taxon>asterids</taxon>
        <taxon>campanulids</taxon>
        <taxon>Asterales</taxon>
        <taxon>Asteraceae</taxon>
        <taxon>Asteroideae</taxon>
        <taxon>Anthemideae</taxon>
        <taxon>Artemisiinae</taxon>
        <taxon>Artemisia</taxon>
    </lineage>
</organism>
<evidence type="ECO:0000313" key="2">
    <source>
        <dbReference type="EMBL" id="PWA59884.1"/>
    </source>
</evidence>
<feature type="compositionally biased region" description="Polar residues" evidence="1">
    <location>
        <begin position="32"/>
        <end position="42"/>
    </location>
</feature>
<name>A0A2U1MF67_ARTAN</name>
<keyword evidence="3" id="KW-1185">Reference proteome</keyword>
<gene>
    <name evidence="2" type="ORF">CTI12_AA384760</name>
</gene>
<dbReference type="EMBL" id="PKPP01005504">
    <property type="protein sequence ID" value="PWA59884.1"/>
    <property type="molecule type" value="Genomic_DNA"/>
</dbReference>
<proteinExistence type="predicted"/>
<dbReference type="AlphaFoldDB" id="A0A2U1MF67"/>
<dbReference type="Proteomes" id="UP000245207">
    <property type="component" value="Unassembled WGS sequence"/>
</dbReference>
<evidence type="ECO:0000313" key="3">
    <source>
        <dbReference type="Proteomes" id="UP000245207"/>
    </source>
</evidence>
<feature type="region of interest" description="Disordered" evidence="1">
    <location>
        <begin position="12"/>
        <end position="53"/>
    </location>
</feature>
<protein>
    <submittedName>
        <fullName evidence="2">Uncharacterized protein</fullName>
    </submittedName>
</protein>
<comment type="caution">
    <text evidence="2">The sequence shown here is derived from an EMBL/GenBank/DDBJ whole genome shotgun (WGS) entry which is preliminary data.</text>
</comment>
<sequence length="53" mass="5705">MNMCLPLLILQRQKAEGTSKSSGGADEEARASITSTSLTDGVSTHKKREELLD</sequence>
<accession>A0A2U1MF67</accession>
<evidence type="ECO:0000256" key="1">
    <source>
        <dbReference type="SAM" id="MobiDB-lite"/>
    </source>
</evidence>